<reference evidence="1 2" key="1">
    <citation type="submission" date="2016-11" db="EMBL/GenBank/DDBJ databases">
        <title>Whole Genome Sequencing of Mucilaginibacter polytrichastri RG4-7(T) isolated from the moss sample.</title>
        <authorList>
            <person name="Li Y."/>
        </authorList>
    </citation>
    <scope>NUCLEOTIDE SEQUENCE [LARGE SCALE GENOMIC DNA]</scope>
    <source>
        <strain evidence="1 2">RG4-7</strain>
    </source>
</reference>
<dbReference type="STRING" id="1302689.RG47T_4354"/>
<dbReference type="RefSeq" id="WP_074491470.1">
    <property type="nucleotide sequence ID" value="NZ_FPAM01000009.1"/>
</dbReference>
<dbReference type="Pfam" id="PF00702">
    <property type="entry name" value="Hydrolase"/>
    <property type="match status" value="1"/>
</dbReference>
<dbReference type="SFLD" id="SFLDG01129">
    <property type="entry name" value="C1.5:_HAD__Beta-PGM__Phosphata"/>
    <property type="match status" value="1"/>
</dbReference>
<accession>A0A1Q6A4E8</accession>
<keyword evidence="2" id="KW-1185">Reference proteome</keyword>
<evidence type="ECO:0008006" key="3">
    <source>
        <dbReference type="Google" id="ProtNLM"/>
    </source>
</evidence>
<dbReference type="SUPFAM" id="SSF56784">
    <property type="entry name" value="HAD-like"/>
    <property type="match status" value="1"/>
</dbReference>
<comment type="caution">
    <text evidence="1">The sequence shown here is derived from an EMBL/GenBank/DDBJ whole genome shotgun (WGS) entry which is preliminary data.</text>
</comment>
<dbReference type="Proteomes" id="UP000186720">
    <property type="component" value="Unassembled WGS sequence"/>
</dbReference>
<dbReference type="InterPro" id="IPR036412">
    <property type="entry name" value="HAD-like_sf"/>
</dbReference>
<dbReference type="InterPro" id="IPR023214">
    <property type="entry name" value="HAD_sf"/>
</dbReference>
<evidence type="ECO:0000313" key="2">
    <source>
        <dbReference type="Proteomes" id="UP000186720"/>
    </source>
</evidence>
<dbReference type="CDD" id="cd02603">
    <property type="entry name" value="HAD_sEH-N_like"/>
    <property type="match status" value="1"/>
</dbReference>
<dbReference type="PANTHER" id="PTHR43611:SF3">
    <property type="entry name" value="FLAVIN MONONUCLEOTIDE HYDROLASE 1, CHLOROPLATIC"/>
    <property type="match status" value="1"/>
</dbReference>
<sequence>MINTIIFDLGGVLIDWNPRHLYNKLFADKAEMEHFLTNIATSDWNEEQDGGRSLQDGTEWLVQKHPEHEANIRAFYGRWDEMLGNALPGTLEIFRRLKGSGKYKIYALTNWSAETFGIAKDRFEFLNWFDGIVMSGEEKRRKPHADFYQILLNRYHVNPAEALFIDDNYRNVLAAKELGILSIHFTAADDLAKQLPEYGVII</sequence>
<dbReference type="EMBL" id="MPPL01000001">
    <property type="protein sequence ID" value="OKS88876.1"/>
    <property type="molecule type" value="Genomic_DNA"/>
</dbReference>
<dbReference type="PANTHER" id="PTHR43611">
    <property type="entry name" value="ALPHA-D-GLUCOSE 1-PHOSPHATE PHOSPHATASE"/>
    <property type="match status" value="1"/>
</dbReference>
<evidence type="ECO:0000313" key="1">
    <source>
        <dbReference type="EMBL" id="OKS88876.1"/>
    </source>
</evidence>
<proteinExistence type="predicted"/>
<protein>
    <recommendedName>
        <fullName evidence="3">HAD family phosphatase</fullName>
    </recommendedName>
</protein>
<dbReference type="OrthoDB" id="9797415at2"/>
<gene>
    <name evidence="1" type="ORF">RG47T_4354</name>
</gene>
<dbReference type="AlphaFoldDB" id="A0A1Q6A4E8"/>
<organism evidence="1 2">
    <name type="scientific">Mucilaginibacter polytrichastri</name>
    <dbReference type="NCBI Taxonomy" id="1302689"/>
    <lineage>
        <taxon>Bacteria</taxon>
        <taxon>Pseudomonadati</taxon>
        <taxon>Bacteroidota</taxon>
        <taxon>Sphingobacteriia</taxon>
        <taxon>Sphingobacteriales</taxon>
        <taxon>Sphingobacteriaceae</taxon>
        <taxon>Mucilaginibacter</taxon>
    </lineage>
</organism>
<name>A0A1Q6A4E8_9SPHI</name>
<dbReference type="NCBIfam" id="TIGR01509">
    <property type="entry name" value="HAD-SF-IA-v3"/>
    <property type="match status" value="1"/>
</dbReference>
<dbReference type="Gene3D" id="3.40.50.1000">
    <property type="entry name" value="HAD superfamily/HAD-like"/>
    <property type="match status" value="1"/>
</dbReference>
<dbReference type="SFLD" id="SFLDS00003">
    <property type="entry name" value="Haloacid_Dehalogenase"/>
    <property type="match status" value="1"/>
</dbReference>
<dbReference type="InterPro" id="IPR006439">
    <property type="entry name" value="HAD-SF_hydro_IA"/>
</dbReference>